<keyword evidence="2" id="KW-1185">Reference proteome</keyword>
<dbReference type="STRING" id="1703345.A3860_35060"/>
<evidence type="ECO:0000313" key="2">
    <source>
        <dbReference type="Proteomes" id="UP000192796"/>
    </source>
</evidence>
<dbReference type="Proteomes" id="UP000192796">
    <property type="component" value="Unassembled WGS sequence"/>
</dbReference>
<reference evidence="1 2" key="1">
    <citation type="submission" date="2016-03" db="EMBL/GenBank/DDBJ databases">
        <title>Niastella vici sp. nov., isolated from farmland soil.</title>
        <authorList>
            <person name="Chen L."/>
            <person name="Wang D."/>
            <person name="Yang S."/>
            <person name="Wang G."/>
        </authorList>
    </citation>
    <scope>NUCLEOTIDE SEQUENCE [LARGE SCALE GENOMIC DNA]</scope>
    <source>
        <strain evidence="1 2">DJ57</strain>
    </source>
</reference>
<dbReference type="RefSeq" id="WP_081153714.1">
    <property type="nucleotide sequence ID" value="NZ_LVYD01000068.1"/>
</dbReference>
<sequence>MLTYSPEIFFILERRVDRQQLQGYYGGKINPDQTKFFAYTYVSLNSIDFEAYRYMLTTEGCSSTGVDLEKLQKFVDERSYQMKTTEECIQEGLYTAYAIKFFGVYYEEEWFILNELLFFGENMPEEAAKAFLNRYDDHPDRWNMGGFEKVRSLNMPVTDEPMRDIETEEFSELPWIVSYLKIEQKIKVNRAFTQYMNASVVHPFLKRMRIQFFEDFSEFLSLYGEDYTLVFPDSKMYFLVVAMAKHIAKGHRLVWFFYNSTPGKFYRWTFPQPRFSEWSYHYAEDVITDLISISDWNDYRFLNSSRTMENQHFWAEYVLKKVDGRYIWLDEV</sequence>
<dbReference type="OrthoDB" id="784746at2"/>
<organism evidence="1 2">
    <name type="scientific">Niastella vici</name>
    <dbReference type="NCBI Taxonomy" id="1703345"/>
    <lineage>
        <taxon>Bacteria</taxon>
        <taxon>Pseudomonadati</taxon>
        <taxon>Bacteroidota</taxon>
        <taxon>Chitinophagia</taxon>
        <taxon>Chitinophagales</taxon>
        <taxon>Chitinophagaceae</taxon>
        <taxon>Niastella</taxon>
    </lineage>
</organism>
<evidence type="ECO:0000313" key="1">
    <source>
        <dbReference type="EMBL" id="OQP59994.1"/>
    </source>
</evidence>
<protein>
    <submittedName>
        <fullName evidence="1">Uncharacterized protein</fullName>
    </submittedName>
</protein>
<dbReference type="EMBL" id="LVYD01000068">
    <property type="protein sequence ID" value="OQP59994.1"/>
    <property type="molecule type" value="Genomic_DNA"/>
</dbReference>
<proteinExistence type="predicted"/>
<dbReference type="AlphaFoldDB" id="A0A1V9FNQ0"/>
<comment type="caution">
    <text evidence="1">The sequence shown here is derived from an EMBL/GenBank/DDBJ whole genome shotgun (WGS) entry which is preliminary data.</text>
</comment>
<accession>A0A1V9FNQ0</accession>
<name>A0A1V9FNQ0_9BACT</name>
<gene>
    <name evidence="1" type="ORF">A3860_35060</name>
</gene>